<dbReference type="Proteomes" id="UP000017984">
    <property type="component" value="Chromosome"/>
</dbReference>
<evidence type="ECO:0000313" key="1">
    <source>
        <dbReference type="EMBL" id="EST36689.1"/>
    </source>
</evidence>
<gene>
    <name evidence="1" type="ORF">M878_00920</name>
</gene>
<dbReference type="AlphaFoldDB" id="V6L658"/>
<sequence>MHRQRTLPVQAPVSTLDIPGHAAQRYHEAVAETSLFDGENGVRRRSRQLLSLHLTRNLPGICDHRIAEYAYNIP</sequence>
<dbReference type="EMBL" id="AWQX01000006">
    <property type="protein sequence ID" value="EST36689.1"/>
    <property type="molecule type" value="Genomic_DNA"/>
</dbReference>
<name>V6L658_STRRC</name>
<keyword evidence="2" id="KW-1185">Reference proteome</keyword>
<comment type="caution">
    <text evidence="1">The sequence shown here is derived from an EMBL/GenBank/DDBJ whole genome shotgun (WGS) entry which is preliminary data.</text>
</comment>
<organism evidence="1 2">
    <name type="scientific">Streptomyces roseochromogenus subsp. oscitans DS 12.976</name>
    <dbReference type="NCBI Taxonomy" id="1352936"/>
    <lineage>
        <taxon>Bacteria</taxon>
        <taxon>Bacillati</taxon>
        <taxon>Actinomycetota</taxon>
        <taxon>Actinomycetes</taxon>
        <taxon>Kitasatosporales</taxon>
        <taxon>Streptomycetaceae</taxon>
        <taxon>Streptomyces</taxon>
    </lineage>
</organism>
<dbReference type="HOGENOM" id="CLU_2686354_0_0_11"/>
<accession>V6L658</accession>
<protein>
    <submittedName>
        <fullName evidence="1">Uncharacterized protein</fullName>
    </submittedName>
</protein>
<evidence type="ECO:0000313" key="2">
    <source>
        <dbReference type="Proteomes" id="UP000017984"/>
    </source>
</evidence>
<dbReference type="STRING" id="1352936.M878_00920"/>
<proteinExistence type="predicted"/>
<dbReference type="PATRIC" id="fig|1352936.5.peg.220"/>
<reference evidence="1 2" key="1">
    <citation type="journal article" date="2014" name="Genome Announc.">
        <title>Draft Genome Sequence of Streptomyces roseochromogenes subsp. oscitans DS 12.976, Producer of the Aminocoumarin Antibiotic Clorobiocin.</title>
        <authorList>
            <person name="Ruckert C."/>
            <person name="Kalinowski J."/>
            <person name="Heide L."/>
            <person name="Apel A.K."/>
        </authorList>
    </citation>
    <scope>NUCLEOTIDE SEQUENCE [LARGE SCALE GENOMIC DNA]</scope>
    <source>
        <strain evidence="1 2">DS 12.976</strain>
    </source>
</reference>